<evidence type="ECO:0000313" key="11">
    <source>
        <dbReference type="EMBL" id="SDP66936.1"/>
    </source>
</evidence>
<dbReference type="Pfam" id="PF04290">
    <property type="entry name" value="DctQ"/>
    <property type="match status" value="1"/>
</dbReference>
<keyword evidence="3" id="KW-1003">Cell membrane</keyword>
<keyword evidence="2" id="KW-0813">Transport</keyword>
<keyword evidence="7 9" id="KW-0472">Membrane</keyword>
<keyword evidence="5 9" id="KW-0812">Transmembrane</keyword>
<dbReference type="PANTHER" id="PTHR35011:SF4">
    <property type="entry name" value="SLL1102 PROTEIN"/>
    <property type="match status" value="1"/>
</dbReference>
<evidence type="ECO:0000259" key="10">
    <source>
        <dbReference type="Pfam" id="PF04290"/>
    </source>
</evidence>
<dbReference type="InterPro" id="IPR007387">
    <property type="entry name" value="TRAP_DctQ"/>
</dbReference>
<comment type="subcellular location">
    <subcellularLocation>
        <location evidence="1">Cell inner membrane</location>
        <topology evidence="1">Multi-pass membrane protein</topology>
    </subcellularLocation>
</comment>
<feature type="domain" description="Tripartite ATP-independent periplasmic transporters DctQ component" evidence="10">
    <location>
        <begin position="31"/>
        <end position="160"/>
    </location>
</feature>
<feature type="transmembrane region" description="Helical" evidence="9">
    <location>
        <begin position="133"/>
        <end position="153"/>
    </location>
</feature>
<dbReference type="RefSeq" id="WP_092225401.1">
    <property type="nucleotide sequence ID" value="NZ_FNJI01000033.1"/>
</dbReference>
<feature type="transmembrane region" description="Helical" evidence="9">
    <location>
        <begin position="48"/>
        <end position="70"/>
    </location>
</feature>
<dbReference type="Proteomes" id="UP000199073">
    <property type="component" value="Unassembled WGS sequence"/>
</dbReference>
<sequence length="172" mass="19320">MQTWKMIEKVIDVLMEIMGKIGWILVLYCMIFGVTDVFLRYVLNAPSLWIGTTIQAAMVLMACFGGAYALNHNSFVKLDLFYARFSERKKAICDIITVVYTFLFVGVLVWKGYQAAMLSIKLKQVTPTGVPIPIYPIKTIIPIAGVLVLLVVIKKLVNDILIVMSPKNGEEQ</sequence>
<gene>
    <name evidence="11" type="ORF">SAMN05660330_03620</name>
</gene>
<keyword evidence="12" id="KW-1185">Reference proteome</keyword>
<evidence type="ECO:0000256" key="4">
    <source>
        <dbReference type="ARBA" id="ARBA00022519"/>
    </source>
</evidence>
<dbReference type="AlphaFoldDB" id="A0A1H0UM68"/>
<evidence type="ECO:0000256" key="2">
    <source>
        <dbReference type="ARBA" id="ARBA00022448"/>
    </source>
</evidence>
<evidence type="ECO:0000256" key="7">
    <source>
        <dbReference type="ARBA" id="ARBA00023136"/>
    </source>
</evidence>
<feature type="transmembrane region" description="Helical" evidence="9">
    <location>
        <begin position="91"/>
        <end position="113"/>
    </location>
</feature>
<evidence type="ECO:0000256" key="1">
    <source>
        <dbReference type="ARBA" id="ARBA00004429"/>
    </source>
</evidence>
<accession>A0A1H0UM68</accession>
<dbReference type="EMBL" id="FNJI01000033">
    <property type="protein sequence ID" value="SDP66936.1"/>
    <property type="molecule type" value="Genomic_DNA"/>
</dbReference>
<feature type="transmembrane region" description="Helical" evidence="9">
    <location>
        <begin position="21"/>
        <end position="42"/>
    </location>
</feature>
<dbReference type="InterPro" id="IPR055348">
    <property type="entry name" value="DctQ"/>
</dbReference>
<dbReference type="GO" id="GO:0005886">
    <property type="term" value="C:plasma membrane"/>
    <property type="evidence" value="ECO:0007669"/>
    <property type="project" value="UniProtKB-SubCell"/>
</dbReference>
<keyword evidence="4" id="KW-0997">Cell inner membrane</keyword>
<keyword evidence="6 9" id="KW-1133">Transmembrane helix</keyword>
<evidence type="ECO:0000256" key="3">
    <source>
        <dbReference type="ARBA" id="ARBA00022475"/>
    </source>
</evidence>
<evidence type="ECO:0000256" key="5">
    <source>
        <dbReference type="ARBA" id="ARBA00022692"/>
    </source>
</evidence>
<dbReference type="STRING" id="91360.SAMN05660330_03620"/>
<name>A0A1H0UM68_9BACT</name>
<evidence type="ECO:0000256" key="6">
    <source>
        <dbReference type="ARBA" id="ARBA00022989"/>
    </source>
</evidence>
<comment type="similarity">
    <text evidence="8">Belongs to the TRAP transporter small permease family.</text>
</comment>
<organism evidence="11 12">
    <name type="scientific">Desulforhopalus singaporensis</name>
    <dbReference type="NCBI Taxonomy" id="91360"/>
    <lineage>
        <taxon>Bacteria</taxon>
        <taxon>Pseudomonadati</taxon>
        <taxon>Thermodesulfobacteriota</taxon>
        <taxon>Desulfobulbia</taxon>
        <taxon>Desulfobulbales</taxon>
        <taxon>Desulfocapsaceae</taxon>
        <taxon>Desulforhopalus</taxon>
    </lineage>
</organism>
<protein>
    <submittedName>
        <fullName evidence="11">TRAP-type mannitol/chloroaromatic compound transport system, small permease component</fullName>
    </submittedName>
</protein>
<evidence type="ECO:0000313" key="12">
    <source>
        <dbReference type="Proteomes" id="UP000199073"/>
    </source>
</evidence>
<evidence type="ECO:0000256" key="9">
    <source>
        <dbReference type="SAM" id="Phobius"/>
    </source>
</evidence>
<reference evidence="11 12" key="1">
    <citation type="submission" date="2016-10" db="EMBL/GenBank/DDBJ databases">
        <authorList>
            <person name="de Groot N.N."/>
        </authorList>
    </citation>
    <scope>NUCLEOTIDE SEQUENCE [LARGE SCALE GENOMIC DNA]</scope>
    <source>
        <strain evidence="11 12">DSM 12130</strain>
    </source>
</reference>
<dbReference type="OrthoDB" id="5420906at2"/>
<dbReference type="PANTHER" id="PTHR35011">
    <property type="entry name" value="2,3-DIKETO-L-GULONATE TRAP TRANSPORTER SMALL PERMEASE PROTEIN YIAM"/>
    <property type="match status" value="1"/>
</dbReference>
<evidence type="ECO:0000256" key="8">
    <source>
        <dbReference type="ARBA" id="ARBA00038436"/>
    </source>
</evidence>
<proteinExistence type="inferred from homology"/>